<proteinExistence type="predicted"/>
<evidence type="ECO:0000313" key="7">
    <source>
        <dbReference type="EMBL" id="CAF3822099.1"/>
    </source>
</evidence>
<name>A0A819L5W4_9BILA</name>
<evidence type="ECO:0000313" key="3">
    <source>
        <dbReference type="EMBL" id="CAF1283595.1"/>
    </source>
</evidence>
<evidence type="ECO:0000313" key="4">
    <source>
        <dbReference type="EMBL" id="CAF1980392.1"/>
    </source>
</evidence>
<dbReference type="GO" id="GO:0005509">
    <property type="term" value="F:calcium ion binding"/>
    <property type="evidence" value="ECO:0007669"/>
    <property type="project" value="InterPro"/>
</dbReference>
<dbReference type="Proteomes" id="UP000663834">
    <property type="component" value="Unassembled WGS sequence"/>
</dbReference>
<accession>A0A819L5W4</accession>
<dbReference type="EMBL" id="CAJNOW010000582">
    <property type="protein sequence ID" value="CAF1283595.1"/>
    <property type="molecule type" value="Genomic_DNA"/>
</dbReference>
<evidence type="ECO:0000313" key="5">
    <source>
        <dbReference type="EMBL" id="CAF2060057.1"/>
    </source>
</evidence>
<dbReference type="EMBL" id="CAJOBG010000498">
    <property type="protein sequence ID" value="CAF3822099.1"/>
    <property type="molecule type" value="Genomic_DNA"/>
</dbReference>
<organism evidence="8 10">
    <name type="scientific">Rotaria magnacalcarata</name>
    <dbReference type="NCBI Taxonomy" id="392030"/>
    <lineage>
        <taxon>Eukaryota</taxon>
        <taxon>Metazoa</taxon>
        <taxon>Spiralia</taxon>
        <taxon>Gnathifera</taxon>
        <taxon>Rotifera</taxon>
        <taxon>Eurotatoria</taxon>
        <taxon>Bdelloidea</taxon>
        <taxon>Philodinida</taxon>
        <taxon>Philodinidae</taxon>
        <taxon>Rotaria</taxon>
    </lineage>
</organism>
<feature type="domain" description="EF-hand" evidence="1">
    <location>
        <begin position="85"/>
        <end position="120"/>
    </location>
</feature>
<keyword evidence="11" id="KW-1185">Reference proteome</keyword>
<dbReference type="Proteomes" id="UP000676336">
    <property type="component" value="Unassembled WGS sequence"/>
</dbReference>
<comment type="caution">
    <text evidence="8">The sequence shown here is derived from an EMBL/GenBank/DDBJ whole genome shotgun (WGS) entry which is preliminary data.</text>
</comment>
<dbReference type="EMBL" id="CAJNRF010004469">
    <property type="protein sequence ID" value="CAF2060057.1"/>
    <property type="molecule type" value="Genomic_DNA"/>
</dbReference>
<gene>
    <name evidence="2" type="ORF">CJN711_LOCUS3596</name>
    <name evidence="3" type="ORF">KQP761_LOCUS3908</name>
    <name evidence="6" type="ORF">MBJ925_LOCUS17883</name>
    <name evidence="7" type="ORF">OVN521_LOCUS5115</name>
    <name evidence="9" type="ORF">SMN809_LOCUS12362</name>
    <name evidence="8" type="ORF">UXM345_LOCUS13781</name>
    <name evidence="5" type="ORF">WKI299_LOCUS11951</name>
    <name evidence="4" type="ORF">XDN619_LOCUS2343</name>
</gene>
<evidence type="ECO:0000313" key="2">
    <source>
        <dbReference type="EMBL" id="CAF1026803.1"/>
    </source>
</evidence>
<evidence type="ECO:0000313" key="11">
    <source>
        <dbReference type="Proteomes" id="UP000663866"/>
    </source>
</evidence>
<evidence type="ECO:0000313" key="8">
    <source>
        <dbReference type="EMBL" id="CAF3958716.1"/>
    </source>
</evidence>
<dbReference type="Proteomes" id="UP000663824">
    <property type="component" value="Unassembled WGS sequence"/>
</dbReference>
<protein>
    <recommendedName>
        <fullName evidence="1">EF-hand domain-containing protein</fullName>
    </recommendedName>
</protein>
<dbReference type="SUPFAM" id="SSF47473">
    <property type="entry name" value="EF-hand"/>
    <property type="match status" value="1"/>
</dbReference>
<evidence type="ECO:0000259" key="1">
    <source>
        <dbReference type="PROSITE" id="PS50222"/>
    </source>
</evidence>
<dbReference type="Proteomes" id="UP000663856">
    <property type="component" value="Unassembled WGS sequence"/>
</dbReference>
<dbReference type="Proteomes" id="UP000663855">
    <property type="component" value="Unassembled WGS sequence"/>
</dbReference>
<evidence type="ECO:0000313" key="9">
    <source>
        <dbReference type="EMBL" id="CAF4008891.1"/>
    </source>
</evidence>
<dbReference type="Gene3D" id="1.10.238.10">
    <property type="entry name" value="EF-hand"/>
    <property type="match status" value="1"/>
</dbReference>
<dbReference type="EMBL" id="CAJNRE010008879">
    <property type="protein sequence ID" value="CAF2077416.1"/>
    <property type="molecule type" value="Genomic_DNA"/>
</dbReference>
<sequence>MDLEYTVTETLTTLGGRVSEINYEFEEITVEAISLGLSTKRERRARAYSARISREQYTALSRTMSVSLSFDDFVQVLRPFMMGFYRNRELEQAFGILDRDHSGSIHIDELNVFLPIINQYATGDTLKSYVRKVYSNIENSLTYDEFRTLILRGIGRDILCNNI</sequence>
<dbReference type="Proteomes" id="UP000663887">
    <property type="component" value="Unassembled WGS sequence"/>
</dbReference>
<dbReference type="InterPro" id="IPR002048">
    <property type="entry name" value="EF_hand_dom"/>
</dbReference>
<dbReference type="Proteomes" id="UP000663842">
    <property type="component" value="Unassembled WGS sequence"/>
</dbReference>
<evidence type="ECO:0000313" key="6">
    <source>
        <dbReference type="EMBL" id="CAF2077416.1"/>
    </source>
</evidence>
<dbReference type="EMBL" id="CAJOBI010004660">
    <property type="protein sequence ID" value="CAF4008891.1"/>
    <property type="molecule type" value="Genomic_DNA"/>
</dbReference>
<dbReference type="EMBL" id="CAJNOV010000530">
    <property type="protein sequence ID" value="CAF1026803.1"/>
    <property type="molecule type" value="Genomic_DNA"/>
</dbReference>
<dbReference type="EMBL" id="CAJNRG010000109">
    <property type="protein sequence ID" value="CAF1980392.1"/>
    <property type="molecule type" value="Genomic_DNA"/>
</dbReference>
<evidence type="ECO:0000313" key="10">
    <source>
        <dbReference type="Proteomes" id="UP000663842"/>
    </source>
</evidence>
<reference evidence="8" key="1">
    <citation type="submission" date="2021-02" db="EMBL/GenBank/DDBJ databases">
        <authorList>
            <person name="Nowell W R."/>
        </authorList>
    </citation>
    <scope>NUCLEOTIDE SEQUENCE</scope>
</reference>
<dbReference type="PROSITE" id="PS50222">
    <property type="entry name" value="EF_HAND_2"/>
    <property type="match status" value="1"/>
</dbReference>
<dbReference type="AlphaFoldDB" id="A0A819L5W4"/>
<dbReference type="Proteomes" id="UP000663866">
    <property type="component" value="Unassembled WGS sequence"/>
</dbReference>
<dbReference type="InterPro" id="IPR011992">
    <property type="entry name" value="EF-hand-dom_pair"/>
</dbReference>
<dbReference type="EMBL" id="CAJOBF010001515">
    <property type="protein sequence ID" value="CAF3958716.1"/>
    <property type="molecule type" value="Genomic_DNA"/>
</dbReference>
<dbReference type="OrthoDB" id="26525at2759"/>